<feature type="region of interest" description="Disordered" evidence="1">
    <location>
        <begin position="331"/>
        <end position="374"/>
    </location>
</feature>
<keyword evidence="3" id="KW-1185">Reference proteome</keyword>
<dbReference type="OrthoDB" id="387678at2759"/>
<reference evidence="3" key="1">
    <citation type="submission" date="2017-04" db="EMBL/GenBank/DDBJ databases">
        <title>Plasmodium gonderi genome.</title>
        <authorList>
            <person name="Arisue N."/>
            <person name="Honma H."/>
            <person name="Kawai S."/>
            <person name="Tougan T."/>
            <person name="Tanabe K."/>
            <person name="Horii T."/>
        </authorList>
    </citation>
    <scope>NUCLEOTIDE SEQUENCE [LARGE SCALE GENOMIC DNA]</scope>
    <source>
        <strain evidence="3">ATCC 30045</strain>
    </source>
</reference>
<evidence type="ECO:0000313" key="3">
    <source>
        <dbReference type="Proteomes" id="UP000195521"/>
    </source>
</evidence>
<proteinExistence type="predicted"/>
<dbReference type="EMBL" id="BDQF01000012">
    <property type="protein sequence ID" value="GAW81991.1"/>
    <property type="molecule type" value="Genomic_DNA"/>
</dbReference>
<feature type="compositionally biased region" description="Basic residues" evidence="1">
    <location>
        <begin position="64"/>
        <end position="73"/>
    </location>
</feature>
<accession>A0A1Y1JHJ1</accession>
<gene>
    <name evidence="2" type="ORF">PGO_114450</name>
</gene>
<dbReference type="Proteomes" id="UP000195521">
    <property type="component" value="Unassembled WGS sequence"/>
</dbReference>
<feature type="region of interest" description="Disordered" evidence="1">
    <location>
        <begin position="51"/>
        <end position="74"/>
    </location>
</feature>
<evidence type="ECO:0000313" key="2">
    <source>
        <dbReference type="EMBL" id="GAW81991.1"/>
    </source>
</evidence>
<protein>
    <submittedName>
        <fullName evidence="2">Uncharacterized protein</fullName>
    </submittedName>
</protein>
<dbReference type="GeneID" id="39748723"/>
<name>A0A1Y1JHJ1_PLAGO</name>
<feature type="compositionally biased region" description="Basic and acidic residues" evidence="1">
    <location>
        <begin position="331"/>
        <end position="361"/>
    </location>
</feature>
<feature type="compositionally biased region" description="Basic residues" evidence="1">
    <location>
        <begin position="362"/>
        <end position="374"/>
    </location>
</feature>
<dbReference type="RefSeq" id="XP_028544580.1">
    <property type="nucleotide sequence ID" value="XM_028688779.1"/>
</dbReference>
<organism evidence="2 3">
    <name type="scientific">Plasmodium gonderi</name>
    <dbReference type="NCBI Taxonomy" id="77519"/>
    <lineage>
        <taxon>Eukaryota</taxon>
        <taxon>Sar</taxon>
        <taxon>Alveolata</taxon>
        <taxon>Apicomplexa</taxon>
        <taxon>Aconoidasida</taxon>
        <taxon>Haemosporida</taxon>
        <taxon>Plasmodiidae</taxon>
        <taxon>Plasmodium</taxon>
        <taxon>Plasmodium (Plasmodium)</taxon>
    </lineage>
</organism>
<dbReference type="AlphaFoldDB" id="A0A1Y1JHJ1"/>
<comment type="caution">
    <text evidence="2">The sequence shown here is derived from an EMBL/GenBank/DDBJ whole genome shotgun (WGS) entry which is preliminary data.</text>
</comment>
<sequence>MTRQNNRNTKLTHTDKTKNVMLLDETNEKNVLKINDKEKNKLMKSSCSLAMPRPNGLQNITGNKMRKKKKGSKKKEVDTVDTVDAIDAIDSIDAIDAVGAVDAGVESGCDKGIGSNHFINALNSHSNKNSNNREKIDYDHVTNKKKEEGKAILCHLQNNIELVKPSKEEINLRCNEEKEAHNNTVLLRSNNSWRGDHILNCKFKNMKKLSNGEASLRSSVHTCKGKKSSRRDDNCADNQGNVLCGTKNKVILDGSVKIVKTEMREYVVENGVEDQEKNAIEMEDAEENAIEMEDAEKNAIEMEDAEKNAIEMEDAEEKAIEMEDAEEKASYEGRAHELGPHCSTRKSEDGELTKEDTTHQHEKYKRRKKKNKIKKKVKSSLFKKSVLYSNYGGHDILNVLNQTKLSLSFYQREVDDFLSVIRNLQNIVLIEREKYTELKEMLKYTTEEIEKENSRLYEEVHFYKQKYNKLRSVISNIGYGILFNTHKKEMPTYINNAYMNFEKLYADERNDEYSTQPNEYDYVMVNKNLGLTNHSGSKNRPVKRERRGNYSSLLKYIDF</sequence>
<evidence type="ECO:0000256" key="1">
    <source>
        <dbReference type="SAM" id="MobiDB-lite"/>
    </source>
</evidence>